<dbReference type="STRING" id="84724.SAMN04488564_112151"/>
<keyword evidence="3" id="KW-1185">Reference proteome</keyword>
<gene>
    <name evidence="2" type="ORF">SAMN04488564_112151</name>
</gene>
<dbReference type="Proteomes" id="UP000198583">
    <property type="component" value="Unassembled WGS sequence"/>
</dbReference>
<protein>
    <recommendedName>
        <fullName evidence="4">Peptidase inhibitor family I36</fullName>
    </recommendedName>
</protein>
<evidence type="ECO:0008006" key="4">
    <source>
        <dbReference type="Google" id="ProtNLM"/>
    </source>
</evidence>
<feature type="chain" id="PRO_5011493624" description="Peptidase inhibitor family I36" evidence="1">
    <location>
        <begin position="33"/>
        <end position="143"/>
    </location>
</feature>
<sequence length="143" mass="15420">MRTGKFEHKLRTAGVVVAALGAVLTAGQPATADPGAMAVRSCTVTTQWTCVTAPLWVGSGANPHIATANIPWTAPYEPGTPDPVNSFVLVRYLDGPGDPEILRDNKRRGNEHDVWGKDWKPGNYRAELHCPYSCQGASLYFAN</sequence>
<evidence type="ECO:0000313" key="3">
    <source>
        <dbReference type="Proteomes" id="UP000198583"/>
    </source>
</evidence>
<dbReference type="EMBL" id="FOYL01000012">
    <property type="protein sequence ID" value="SFR28040.1"/>
    <property type="molecule type" value="Genomic_DNA"/>
</dbReference>
<accession>A0A1I6FDN5</accession>
<evidence type="ECO:0000313" key="2">
    <source>
        <dbReference type="EMBL" id="SFR28040.1"/>
    </source>
</evidence>
<organism evidence="2 3">
    <name type="scientific">Lentzea waywayandensis</name>
    <dbReference type="NCBI Taxonomy" id="84724"/>
    <lineage>
        <taxon>Bacteria</taxon>
        <taxon>Bacillati</taxon>
        <taxon>Actinomycetota</taxon>
        <taxon>Actinomycetes</taxon>
        <taxon>Pseudonocardiales</taxon>
        <taxon>Pseudonocardiaceae</taxon>
        <taxon>Lentzea</taxon>
    </lineage>
</organism>
<dbReference type="AlphaFoldDB" id="A0A1I6FDN5"/>
<name>A0A1I6FDN5_9PSEU</name>
<proteinExistence type="predicted"/>
<reference evidence="3" key="1">
    <citation type="submission" date="2016-10" db="EMBL/GenBank/DDBJ databases">
        <authorList>
            <person name="Varghese N."/>
            <person name="Submissions S."/>
        </authorList>
    </citation>
    <scope>NUCLEOTIDE SEQUENCE [LARGE SCALE GENOMIC DNA]</scope>
    <source>
        <strain evidence="3">DSM 44232</strain>
    </source>
</reference>
<feature type="signal peptide" evidence="1">
    <location>
        <begin position="1"/>
        <end position="32"/>
    </location>
</feature>
<dbReference type="RefSeq" id="WP_093603683.1">
    <property type="nucleotide sequence ID" value="NZ_FOYL01000012.1"/>
</dbReference>
<keyword evidence="1" id="KW-0732">Signal</keyword>
<dbReference type="OrthoDB" id="5196304at2"/>
<evidence type="ECO:0000256" key="1">
    <source>
        <dbReference type="SAM" id="SignalP"/>
    </source>
</evidence>